<accession>A0A934NVC5</accession>
<dbReference type="AlphaFoldDB" id="A0A934NVC5"/>
<dbReference type="InterPro" id="IPR012545">
    <property type="entry name" value="DUF1697"/>
</dbReference>
<organism evidence="1 2">
    <name type="scientific">Antrihabitans stalagmiti</name>
    <dbReference type="NCBI Taxonomy" id="2799499"/>
    <lineage>
        <taxon>Bacteria</taxon>
        <taxon>Bacillati</taxon>
        <taxon>Actinomycetota</taxon>
        <taxon>Actinomycetes</taxon>
        <taxon>Mycobacteriales</taxon>
        <taxon>Nocardiaceae</taxon>
        <taxon>Antrihabitans</taxon>
    </lineage>
</organism>
<proteinExistence type="predicted"/>
<dbReference type="Gene3D" id="3.30.70.1260">
    <property type="entry name" value="bacterial protein sp0830 like"/>
    <property type="match status" value="1"/>
</dbReference>
<name>A0A934NVC5_9NOCA</name>
<dbReference type="RefSeq" id="WP_199706887.1">
    <property type="nucleotide sequence ID" value="NZ_JAEMNV010000008.1"/>
</dbReference>
<dbReference type="Gene3D" id="3.30.70.1280">
    <property type="entry name" value="SP0830-like domains"/>
    <property type="match status" value="1"/>
</dbReference>
<comment type="caution">
    <text evidence="1">The sequence shown here is derived from an EMBL/GenBank/DDBJ whole genome shotgun (WGS) entry which is preliminary data.</text>
</comment>
<protein>
    <submittedName>
        <fullName evidence="1">DUF1697 domain-containing protein</fullName>
    </submittedName>
</protein>
<dbReference type="Proteomes" id="UP000655868">
    <property type="component" value="Unassembled WGS sequence"/>
</dbReference>
<evidence type="ECO:0000313" key="1">
    <source>
        <dbReference type="EMBL" id="MBJ8341825.1"/>
    </source>
</evidence>
<gene>
    <name evidence="1" type="ORF">JGU71_23340</name>
</gene>
<dbReference type="SUPFAM" id="SSF160379">
    <property type="entry name" value="SP0830-like"/>
    <property type="match status" value="1"/>
</dbReference>
<dbReference type="PANTHER" id="PTHR36439:SF1">
    <property type="entry name" value="DUF1697 DOMAIN-CONTAINING PROTEIN"/>
    <property type="match status" value="1"/>
</dbReference>
<sequence>MTRYVALLRGVNVGGIRMKMADVRKLFEDIGFTAVKTILASGNVVFETDRSDRSALKADIEGALTERFGYEAWIVLHDTDTVRSIVESYPFDPERDGWHPYVVFTSDADIGTELRDLADTLDPEVERVAAGDGVVYWEVERGQTLLSAFGKASGKKGYKSTTTTRNLRTLQKIIA</sequence>
<dbReference type="EMBL" id="JAEMNV010000008">
    <property type="protein sequence ID" value="MBJ8341825.1"/>
    <property type="molecule type" value="Genomic_DNA"/>
</dbReference>
<evidence type="ECO:0000313" key="2">
    <source>
        <dbReference type="Proteomes" id="UP000655868"/>
    </source>
</evidence>
<dbReference type="PIRSF" id="PIRSF008502">
    <property type="entry name" value="UCP008502"/>
    <property type="match status" value="1"/>
</dbReference>
<keyword evidence="2" id="KW-1185">Reference proteome</keyword>
<dbReference type="PANTHER" id="PTHR36439">
    <property type="entry name" value="BLL4334 PROTEIN"/>
    <property type="match status" value="1"/>
</dbReference>
<dbReference type="Pfam" id="PF08002">
    <property type="entry name" value="DUF1697"/>
    <property type="match status" value="1"/>
</dbReference>
<reference evidence="1" key="1">
    <citation type="submission" date="2020-12" db="EMBL/GenBank/DDBJ databases">
        <title>Antrihabitans popcorni sp. nov. and Antrihabitans auranticaus sp. nov., isolated from a larva cave.</title>
        <authorList>
            <person name="Lee S.D."/>
            <person name="Kim I.S."/>
        </authorList>
    </citation>
    <scope>NUCLEOTIDE SEQUENCE</scope>
    <source>
        <strain evidence="1">YC3-6</strain>
    </source>
</reference>